<gene>
    <name evidence="7" type="ORF">HYN43_021820</name>
</gene>
<dbReference type="KEGG" id="muh:HYN43_021820"/>
<comment type="subcellular location">
    <subcellularLocation>
        <location evidence="1">Membrane</location>
        <topology evidence="1">Single-pass membrane protein</topology>
    </subcellularLocation>
</comment>
<dbReference type="InterPro" id="IPR007452">
    <property type="entry name" value="TamB_C"/>
</dbReference>
<dbReference type="EMBL" id="CP032869">
    <property type="protein sequence ID" value="AYL97769.1"/>
    <property type="molecule type" value="Genomic_DNA"/>
</dbReference>
<evidence type="ECO:0000256" key="5">
    <source>
        <dbReference type="SAM" id="MobiDB-lite"/>
    </source>
</evidence>
<feature type="region of interest" description="Disordered" evidence="5">
    <location>
        <begin position="1457"/>
        <end position="1485"/>
    </location>
</feature>
<keyword evidence="2" id="KW-0812">Transmembrane</keyword>
<evidence type="ECO:0000256" key="3">
    <source>
        <dbReference type="ARBA" id="ARBA00022989"/>
    </source>
</evidence>
<dbReference type="PANTHER" id="PTHR36985:SF1">
    <property type="entry name" value="TRANSLOCATION AND ASSEMBLY MODULE SUBUNIT TAMB"/>
    <property type="match status" value="1"/>
</dbReference>
<protein>
    <submittedName>
        <fullName evidence="7">Translocation/assembly module TamB</fullName>
    </submittedName>
</protein>
<evidence type="ECO:0000259" key="6">
    <source>
        <dbReference type="Pfam" id="PF04357"/>
    </source>
</evidence>
<reference evidence="7 8" key="1">
    <citation type="submission" date="2018-10" db="EMBL/GenBank/DDBJ databases">
        <title>Genome sequencing of Mucilaginibacter sp. HYN0043.</title>
        <authorList>
            <person name="Kim M."/>
            <person name="Yi H."/>
        </authorList>
    </citation>
    <scope>NUCLEOTIDE SEQUENCE [LARGE SCALE GENOMIC DNA]</scope>
    <source>
        <strain evidence="7 8">HYN0043</strain>
    </source>
</reference>
<proteinExistence type="predicted"/>
<dbReference type="Pfam" id="PF04357">
    <property type="entry name" value="TamB"/>
    <property type="match status" value="1"/>
</dbReference>
<keyword evidence="8" id="KW-1185">Reference proteome</keyword>
<sequence>MTLSILLLTFQFKPVQTWAAKKAAAYLAGELHTKVGIQSLYLRPFSSVVIEGLYIIDKQKDTILSTPKLAVDIKDFYLFSSIKQRTINFSNIELDNGSFYLKKQKDSTTNLQFIIDYFNSGDTTKKPEPAKTASKPWTLNFDRIAINNFHFRYKNHLRDTVMAGVNFNDLDVQHFSTVILGMDLKSHLFKGNIQSLSLHEKSGFTVKHFSSDAVIDTNQIKLNRLAIQTPRSDLKDFFWMKFKSFDDFDDFENKVRMDANFKSSRISSSDIAYFTSALEKVSFDLGIDGQAKGIVNNLNAKHVTITGGQATFLKGDFKLHNLTDWDNAFLELKFDQVASNKKDLDYLIGRFSGDATNKAPSVVSKFGNFNFSGRFTGSQNDFVAYGVFKTALGRFDSDINLKIDKNDRPSYSGRVNAYAFDLGSLIDEKDLGRATFAANIKGSGSEIKTLVEDVDAKIANVTYNKYTYNNLKVKGTFIRQLADAHITVNDKNIKLDLKGKVNLNPALPTYDLAANIKEANLNKLGFSKDTISISTQLKTKFRGNDLHDLEGEILFSPARIVDVNHNYVVDSLYLSAVGQGTNRAITLRSDFADGSIKGKYDLATLPSYFKTIVKKYIPSIKTTIVPPKPEKFDFNLTLKNLDPLLAVFAPDIKIPEQGNLVGQFDSDNKTATLSGYIKTLKYGKIVFHDVILDENTTDDMLGVNLSLKRIDITDSLFIKDINITNFLKHDSLNFNIKLSDKNAVNQLDLYGLVEFGRDTTAKLALLPSDVILEKEKWKIEDKVRIRLLDGKTQISGFELSNGPQKVFIDGFISDNPADELKLTFQKFNMRTLNQLTKTSGIFLHGYLDGDIKATSVLKSPGVDSHLTIDSLTMNKTLVGNVKLTSSLGNDRKKADISMNIINRGLETMNIGGSYYFARDSVENNLDFDVKMNQTEAIIFEPFVKDLVSNLKGHISTDLKLTGKLSNPQLNGNLTLVNTGLTVNYLKTAYTINNRLDVNNSIISLKDVVLHDIKKGIGTANGTVNLNNLSNPDIDVTLKAENLMALNTSFKDNHLYYGTAYGTGTFSFKGPVDNMKIDITASTNAGTVFNIPLNTSSTASNYDFITFVSHSDTAKVAPKEKAFNGVTLNFDLSADEQTTVRIATDYGRLEGSGVAHNLKLNINSLGDFEMYGDYLISSGKFEFTAKNFISKNFTVSQGGTIRWTGNPSNAEINLRALYEVRTTKAPLYAAAGLQAPSAGQQTLVQAELILTKSLLQPTIDFDFNFPTDPSVKDDLATYLADANNRSQQAISIIVRRNFTANSNDLTNQVLGTAGEAASEFAFNKLNNLIAQSNIRNFDLNIRSFSDASIAARFYDNRLSFSGSLYSNNGSNDLFNSNNNNLFNQKFNTLTRDFEILYKIRRDGNLTARYSYRALNNVTLSSLTDASLTQYVNGFGLVYQRDFDTFGEFIRNIFRQGRRKNAPINPNPVPNPNSSTPAVKHDEDEDQ</sequence>
<evidence type="ECO:0000313" key="8">
    <source>
        <dbReference type="Proteomes" id="UP000270046"/>
    </source>
</evidence>
<keyword evidence="4" id="KW-0472">Membrane</keyword>
<accession>A0A494VTM1</accession>
<evidence type="ECO:0000256" key="1">
    <source>
        <dbReference type="ARBA" id="ARBA00004167"/>
    </source>
</evidence>
<dbReference type="PANTHER" id="PTHR36985">
    <property type="entry name" value="TRANSLOCATION AND ASSEMBLY MODULE SUBUNIT TAMB"/>
    <property type="match status" value="1"/>
</dbReference>
<keyword evidence="3" id="KW-1133">Transmembrane helix</keyword>
<dbReference type="OrthoDB" id="9811276at2"/>
<dbReference type="Proteomes" id="UP000270046">
    <property type="component" value="Chromosome"/>
</dbReference>
<name>A0A494VTM1_9SPHI</name>
<evidence type="ECO:0000313" key="7">
    <source>
        <dbReference type="EMBL" id="AYL97769.1"/>
    </source>
</evidence>
<organism evidence="7 8">
    <name type="scientific">Mucilaginibacter celer</name>
    <dbReference type="NCBI Taxonomy" id="2305508"/>
    <lineage>
        <taxon>Bacteria</taxon>
        <taxon>Pseudomonadati</taxon>
        <taxon>Bacteroidota</taxon>
        <taxon>Sphingobacteriia</taxon>
        <taxon>Sphingobacteriales</taxon>
        <taxon>Sphingobacteriaceae</taxon>
        <taxon>Mucilaginibacter</taxon>
    </lineage>
</organism>
<feature type="domain" description="Translocation and assembly module TamB C-terminal" evidence="6">
    <location>
        <begin position="1013"/>
        <end position="1441"/>
    </location>
</feature>
<evidence type="ECO:0000256" key="4">
    <source>
        <dbReference type="ARBA" id="ARBA00023136"/>
    </source>
</evidence>
<dbReference type="GO" id="GO:0009306">
    <property type="term" value="P:protein secretion"/>
    <property type="evidence" value="ECO:0007669"/>
    <property type="project" value="InterPro"/>
</dbReference>
<evidence type="ECO:0000256" key="2">
    <source>
        <dbReference type="ARBA" id="ARBA00022692"/>
    </source>
</evidence>
<dbReference type="GO" id="GO:0005886">
    <property type="term" value="C:plasma membrane"/>
    <property type="evidence" value="ECO:0007669"/>
    <property type="project" value="InterPro"/>
</dbReference>